<keyword evidence="1" id="KW-1133">Transmembrane helix</keyword>
<comment type="caution">
    <text evidence="2">The sequence shown here is derived from an EMBL/GenBank/DDBJ whole genome shotgun (WGS) entry which is preliminary data.</text>
</comment>
<evidence type="ECO:0000313" key="2">
    <source>
        <dbReference type="EMBL" id="GFO63830.1"/>
    </source>
</evidence>
<sequence>MFVILYCATWLALIAIVLRKPWMVLRPTVWVALLMTVHLSGAAAFVSDEYNYFGAPRLYEFAALPGLRVATLLFPLCVLCFALLTPLLTVRARRIYQRCRAVSVDRCEPWRQREQKLTLWLAGAALLIVALYLAKVPLQTTGLWANLFDPLNSEEARENSLTLVESPVVRYGYSWYMSTIAPACAGLLWFSRRLTRGRLETLLVLALLALIVVSVMLTGARSPGGSLIMKLGIGYLLLYGVRRGGQVVAVAASGALVVASLLTIARDNMMNSLSLALLWFYLQHGIFERIFISPFSTGVYTNLYAQHSGLLEYANIRPLASLFGVEHLNLAQAVGMRYVAGATENIGMNTCFLFDYQASFGLVPGFIVAFCSLVLLDLLILSFARLRGAALVAFYAVFLGSLMALSSTAFFVSLNTSGVLIVALAAWLVGATYYRRTRPCAA</sequence>
<feature type="transmembrane region" description="Helical" evidence="1">
    <location>
        <begin position="244"/>
        <end position="265"/>
    </location>
</feature>
<proteinExistence type="predicted"/>
<keyword evidence="1" id="KW-0472">Membrane</keyword>
<feature type="transmembrane region" description="Helical" evidence="1">
    <location>
        <begin position="202"/>
        <end position="224"/>
    </location>
</feature>
<gene>
    <name evidence="2" type="ORF">GMPD_17490</name>
</gene>
<dbReference type="AlphaFoldDB" id="A0A6V8MUQ9"/>
<dbReference type="RefSeq" id="WP_183346657.1">
    <property type="nucleotide sequence ID" value="NZ_BLXY01000002.1"/>
</dbReference>
<evidence type="ECO:0000256" key="1">
    <source>
        <dbReference type="SAM" id="Phobius"/>
    </source>
</evidence>
<protein>
    <submittedName>
        <fullName evidence="2">Uncharacterized protein</fullName>
    </submittedName>
</protein>
<reference evidence="3" key="1">
    <citation type="submission" date="2020-06" db="EMBL/GenBank/DDBJ databases">
        <title>Draft genomic sequecing of Geomonas sp. Red736.</title>
        <authorList>
            <person name="Itoh H."/>
            <person name="Xu Z.X."/>
            <person name="Ushijima N."/>
            <person name="Masuda Y."/>
            <person name="Shiratori Y."/>
            <person name="Senoo K."/>
        </authorList>
    </citation>
    <scope>NUCLEOTIDE SEQUENCE [LARGE SCALE GENOMIC DNA]</scope>
    <source>
        <strain evidence="3">Red736</strain>
    </source>
</reference>
<dbReference type="EMBL" id="BLXY01000002">
    <property type="protein sequence ID" value="GFO63830.1"/>
    <property type="molecule type" value="Genomic_DNA"/>
</dbReference>
<organism evidence="2 3">
    <name type="scientific">Geomonas paludis</name>
    <dbReference type="NCBI Taxonomy" id="2740185"/>
    <lineage>
        <taxon>Bacteria</taxon>
        <taxon>Pseudomonadati</taxon>
        <taxon>Thermodesulfobacteriota</taxon>
        <taxon>Desulfuromonadia</taxon>
        <taxon>Geobacterales</taxon>
        <taxon>Geobacteraceae</taxon>
        <taxon>Geomonas</taxon>
    </lineage>
</organism>
<keyword evidence="1" id="KW-0812">Transmembrane</keyword>
<dbReference type="Proteomes" id="UP000568888">
    <property type="component" value="Unassembled WGS sequence"/>
</dbReference>
<feature type="transmembrane region" description="Helical" evidence="1">
    <location>
        <begin position="272"/>
        <end position="292"/>
    </location>
</feature>
<feature type="transmembrane region" description="Helical" evidence="1">
    <location>
        <begin position="69"/>
        <end position="90"/>
    </location>
</feature>
<feature type="transmembrane region" description="Helical" evidence="1">
    <location>
        <begin position="391"/>
        <end position="412"/>
    </location>
</feature>
<feature type="transmembrane region" description="Helical" evidence="1">
    <location>
        <begin position="418"/>
        <end position="434"/>
    </location>
</feature>
<accession>A0A6V8MUQ9</accession>
<feature type="transmembrane region" description="Helical" evidence="1">
    <location>
        <begin position="362"/>
        <end position="384"/>
    </location>
</feature>
<feature type="transmembrane region" description="Helical" evidence="1">
    <location>
        <begin position="173"/>
        <end position="190"/>
    </location>
</feature>
<feature type="transmembrane region" description="Helical" evidence="1">
    <location>
        <begin position="117"/>
        <end position="134"/>
    </location>
</feature>
<evidence type="ECO:0000313" key="3">
    <source>
        <dbReference type="Proteomes" id="UP000568888"/>
    </source>
</evidence>
<name>A0A6V8MUQ9_9BACT</name>